<evidence type="ECO:0000256" key="1">
    <source>
        <dbReference type="SAM" id="MobiDB-lite"/>
    </source>
</evidence>
<feature type="region of interest" description="Disordered" evidence="1">
    <location>
        <begin position="45"/>
        <end position="77"/>
    </location>
</feature>
<feature type="region of interest" description="Disordered" evidence="1">
    <location>
        <begin position="1"/>
        <end position="30"/>
    </location>
</feature>
<evidence type="ECO:0000313" key="3">
    <source>
        <dbReference type="Proteomes" id="UP000075886"/>
    </source>
</evidence>
<feature type="compositionally biased region" description="Low complexity" evidence="1">
    <location>
        <begin position="49"/>
        <end position="72"/>
    </location>
</feature>
<protein>
    <submittedName>
        <fullName evidence="2">Uncharacterized protein</fullName>
    </submittedName>
</protein>
<dbReference type="AlphaFoldDB" id="A0A182QZX4"/>
<dbReference type="EMBL" id="AXCN02000719">
    <property type="status" value="NOT_ANNOTATED_CDS"/>
    <property type="molecule type" value="Genomic_DNA"/>
</dbReference>
<organism evidence="2 3">
    <name type="scientific">Anopheles farauti</name>
    <dbReference type="NCBI Taxonomy" id="69004"/>
    <lineage>
        <taxon>Eukaryota</taxon>
        <taxon>Metazoa</taxon>
        <taxon>Ecdysozoa</taxon>
        <taxon>Arthropoda</taxon>
        <taxon>Hexapoda</taxon>
        <taxon>Insecta</taxon>
        <taxon>Pterygota</taxon>
        <taxon>Neoptera</taxon>
        <taxon>Endopterygota</taxon>
        <taxon>Diptera</taxon>
        <taxon>Nematocera</taxon>
        <taxon>Culicoidea</taxon>
        <taxon>Culicidae</taxon>
        <taxon>Anophelinae</taxon>
        <taxon>Anopheles</taxon>
    </lineage>
</organism>
<accession>A0A182QZX4</accession>
<reference evidence="2" key="2">
    <citation type="submission" date="2020-05" db="UniProtKB">
        <authorList>
            <consortium name="EnsemblMetazoa"/>
        </authorList>
    </citation>
    <scope>IDENTIFICATION</scope>
    <source>
        <strain evidence="2">FAR1</strain>
    </source>
</reference>
<evidence type="ECO:0000313" key="2">
    <source>
        <dbReference type="EnsemblMetazoa" id="AFAF020226-PA"/>
    </source>
</evidence>
<name>A0A182QZX4_9DIPT</name>
<dbReference type="VEuPathDB" id="VectorBase:AFAF020226"/>
<reference evidence="3" key="1">
    <citation type="submission" date="2014-01" db="EMBL/GenBank/DDBJ databases">
        <title>The Genome Sequence of Anopheles farauti FAR1 (V2).</title>
        <authorList>
            <consortium name="The Broad Institute Genomics Platform"/>
            <person name="Neafsey D.E."/>
            <person name="Besansky N."/>
            <person name="Howell P."/>
            <person name="Walton C."/>
            <person name="Young S.K."/>
            <person name="Zeng Q."/>
            <person name="Gargeya S."/>
            <person name="Fitzgerald M."/>
            <person name="Haas B."/>
            <person name="Abouelleil A."/>
            <person name="Allen A.W."/>
            <person name="Alvarado L."/>
            <person name="Arachchi H.M."/>
            <person name="Berlin A.M."/>
            <person name="Chapman S.B."/>
            <person name="Gainer-Dewar J."/>
            <person name="Goldberg J."/>
            <person name="Griggs A."/>
            <person name="Gujja S."/>
            <person name="Hansen M."/>
            <person name="Howarth C."/>
            <person name="Imamovic A."/>
            <person name="Ireland A."/>
            <person name="Larimer J."/>
            <person name="McCowan C."/>
            <person name="Murphy C."/>
            <person name="Pearson M."/>
            <person name="Poon T.W."/>
            <person name="Priest M."/>
            <person name="Roberts A."/>
            <person name="Saif S."/>
            <person name="Shea T."/>
            <person name="Sisk P."/>
            <person name="Sykes S."/>
            <person name="Wortman J."/>
            <person name="Nusbaum C."/>
            <person name="Birren B."/>
        </authorList>
    </citation>
    <scope>NUCLEOTIDE SEQUENCE [LARGE SCALE GENOMIC DNA]</scope>
    <source>
        <strain evidence="3">FAR1</strain>
    </source>
</reference>
<dbReference type="Proteomes" id="UP000075886">
    <property type="component" value="Unassembled WGS sequence"/>
</dbReference>
<proteinExistence type="predicted"/>
<sequence length="242" mass="25613">MSKPGAAGVRRDRRSLTCAGSGESRSSSDTDTLFGVSVVRECVTRPLSDDLGSSESLHSSTSTSTSSSPSDSRSTDEFWEPSAKGLLLLEPSRSAMIAAIEKSVALLAADRAAARAAAVAAAAAPTVAVPPSGPLSSGGIPLGVPVSSSILRFARIECDVIDQITNIEHIVRFCNHVRVKRSSEPQFTIPTPDVFADPVYRLPEVLQQGNHRNPIDTASNAGITVARIDPVQFNRICIQFEQ</sequence>
<dbReference type="EnsemblMetazoa" id="AFAF020226-RA">
    <property type="protein sequence ID" value="AFAF020226-PA"/>
    <property type="gene ID" value="AFAF020226"/>
</dbReference>
<keyword evidence="3" id="KW-1185">Reference proteome</keyword>